<comment type="caution">
    <text evidence="2">The sequence shown here is derived from an EMBL/GenBank/DDBJ whole genome shotgun (WGS) entry which is preliminary data.</text>
</comment>
<dbReference type="AlphaFoldDB" id="A0A498NLF9"/>
<keyword evidence="3" id="KW-1185">Reference proteome</keyword>
<organism evidence="2 3">
    <name type="scientific">Labeo rohita</name>
    <name type="common">Indian major carp</name>
    <name type="synonym">Cyprinus rohita</name>
    <dbReference type="NCBI Taxonomy" id="84645"/>
    <lineage>
        <taxon>Eukaryota</taxon>
        <taxon>Metazoa</taxon>
        <taxon>Chordata</taxon>
        <taxon>Craniata</taxon>
        <taxon>Vertebrata</taxon>
        <taxon>Euteleostomi</taxon>
        <taxon>Actinopterygii</taxon>
        <taxon>Neopterygii</taxon>
        <taxon>Teleostei</taxon>
        <taxon>Ostariophysi</taxon>
        <taxon>Cypriniformes</taxon>
        <taxon>Cyprinidae</taxon>
        <taxon>Labeoninae</taxon>
        <taxon>Labeonini</taxon>
        <taxon>Labeo</taxon>
    </lineage>
</organism>
<feature type="chain" id="PRO_5019832744" evidence="1">
    <location>
        <begin position="19"/>
        <end position="77"/>
    </location>
</feature>
<feature type="signal peptide" evidence="1">
    <location>
        <begin position="1"/>
        <end position="18"/>
    </location>
</feature>
<dbReference type="Proteomes" id="UP000290572">
    <property type="component" value="Unassembled WGS sequence"/>
</dbReference>
<keyword evidence="1" id="KW-0732">Signal</keyword>
<evidence type="ECO:0000313" key="2">
    <source>
        <dbReference type="EMBL" id="RXN32705.1"/>
    </source>
</evidence>
<name>A0A498NLF9_LABRO</name>
<gene>
    <name evidence="2" type="ORF">ROHU_004544</name>
</gene>
<reference evidence="2 3" key="1">
    <citation type="submission" date="2018-03" db="EMBL/GenBank/DDBJ databases">
        <title>Draft genome sequence of Rohu Carp (Labeo rohita).</title>
        <authorList>
            <person name="Das P."/>
            <person name="Kushwaha B."/>
            <person name="Joshi C.G."/>
            <person name="Kumar D."/>
            <person name="Nagpure N.S."/>
            <person name="Sahoo L."/>
            <person name="Das S.P."/>
            <person name="Bit A."/>
            <person name="Patnaik S."/>
            <person name="Meher P.K."/>
            <person name="Jayasankar P."/>
            <person name="Koringa P.G."/>
            <person name="Patel N.V."/>
            <person name="Hinsu A.T."/>
            <person name="Kumar R."/>
            <person name="Pandey M."/>
            <person name="Agarwal S."/>
            <person name="Srivastava S."/>
            <person name="Singh M."/>
            <person name="Iquebal M.A."/>
            <person name="Jaiswal S."/>
            <person name="Angadi U.B."/>
            <person name="Kumar N."/>
            <person name="Raza M."/>
            <person name="Shah T.M."/>
            <person name="Rai A."/>
            <person name="Jena J.K."/>
        </authorList>
    </citation>
    <scope>NUCLEOTIDE SEQUENCE [LARGE SCALE GENOMIC DNA]</scope>
    <source>
        <strain evidence="2">DASCIFA01</strain>
        <tissue evidence="2">Testis</tissue>
    </source>
</reference>
<evidence type="ECO:0000256" key="1">
    <source>
        <dbReference type="SAM" id="SignalP"/>
    </source>
</evidence>
<protein>
    <submittedName>
        <fullName evidence="2">Uncharacterized protein</fullName>
    </submittedName>
</protein>
<dbReference type="EMBL" id="QBIY01011352">
    <property type="protein sequence ID" value="RXN32705.1"/>
    <property type="molecule type" value="Genomic_DNA"/>
</dbReference>
<sequence length="77" mass="8441">MRTLFMYLLILYCYDTRTEHSDQANGFHDLSPTPSDSPLVNAVSETPSNPTNALVTNTTDDLSSNHIEIEPAAASEV</sequence>
<evidence type="ECO:0000313" key="3">
    <source>
        <dbReference type="Proteomes" id="UP000290572"/>
    </source>
</evidence>
<proteinExistence type="predicted"/>
<accession>A0A498NLF9</accession>